<dbReference type="EMBL" id="RWJN01000048">
    <property type="protein sequence ID" value="TCD69132.1"/>
    <property type="molecule type" value="Genomic_DNA"/>
</dbReference>
<dbReference type="InterPro" id="IPR044890">
    <property type="entry name" value="TMEM14_sf"/>
</dbReference>
<dbReference type="GO" id="GO:0016020">
    <property type="term" value="C:membrane"/>
    <property type="evidence" value="ECO:0007669"/>
    <property type="project" value="UniProtKB-SubCell"/>
</dbReference>
<keyword evidence="5 6" id="KW-0472">Membrane</keyword>
<evidence type="ECO:0000256" key="1">
    <source>
        <dbReference type="ARBA" id="ARBA00004370"/>
    </source>
</evidence>
<comment type="subcellular location">
    <subcellularLocation>
        <location evidence="1">Membrane</location>
    </subcellularLocation>
</comment>
<dbReference type="AlphaFoldDB" id="A0A4R0RPN2"/>
<sequence length="90" mass="9499">MVRALRKPLEIAAETRPQTVSASLVTVMGGICVAAGAIGYAKTKRLPFIIGGSSVGLYYFWSAYNIKNSKPAGMRARHAKELAAASNSQG</sequence>
<proteinExistence type="inferred from homology"/>
<dbReference type="OrthoDB" id="5620at2759"/>
<protein>
    <submittedName>
        <fullName evidence="7">Uncharacterized protein</fullName>
    </submittedName>
</protein>
<evidence type="ECO:0000256" key="5">
    <source>
        <dbReference type="ARBA" id="ARBA00023136"/>
    </source>
</evidence>
<gene>
    <name evidence="7" type="ORF">EIP91_008608</name>
</gene>
<keyword evidence="4 6" id="KW-1133">Transmembrane helix</keyword>
<organism evidence="7 8">
    <name type="scientific">Steccherinum ochraceum</name>
    <dbReference type="NCBI Taxonomy" id="92696"/>
    <lineage>
        <taxon>Eukaryota</taxon>
        <taxon>Fungi</taxon>
        <taxon>Dikarya</taxon>
        <taxon>Basidiomycota</taxon>
        <taxon>Agaricomycotina</taxon>
        <taxon>Agaricomycetes</taxon>
        <taxon>Polyporales</taxon>
        <taxon>Steccherinaceae</taxon>
        <taxon>Steccherinum</taxon>
    </lineage>
</organism>
<evidence type="ECO:0000313" key="8">
    <source>
        <dbReference type="Proteomes" id="UP000292702"/>
    </source>
</evidence>
<evidence type="ECO:0000256" key="3">
    <source>
        <dbReference type="ARBA" id="ARBA00022692"/>
    </source>
</evidence>
<feature type="transmembrane region" description="Helical" evidence="6">
    <location>
        <begin position="46"/>
        <end position="66"/>
    </location>
</feature>
<reference evidence="7 8" key="1">
    <citation type="submission" date="2018-11" db="EMBL/GenBank/DDBJ databases">
        <title>Genome assembly of Steccherinum ochraceum LE-BIN_3174, the white-rot fungus of the Steccherinaceae family (The Residual Polyporoid clade, Polyporales, Basidiomycota).</title>
        <authorList>
            <person name="Fedorova T.V."/>
            <person name="Glazunova O.A."/>
            <person name="Landesman E.O."/>
            <person name="Moiseenko K.V."/>
            <person name="Psurtseva N.V."/>
            <person name="Savinova O.S."/>
            <person name="Shakhova N.V."/>
            <person name="Tyazhelova T.V."/>
            <person name="Vasina D.V."/>
        </authorList>
    </citation>
    <scope>NUCLEOTIDE SEQUENCE [LARGE SCALE GENOMIC DNA]</scope>
    <source>
        <strain evidence="7 8">LE-BIN_3174</strain>
    </source>
</reference>
<dbReference type="Gene3D" id="1.10.10.1740">
    <property type="entry name" value="Transmembrane protein 14-like"/>
    <property type="match status" value="1"/>
</dbReference>
<dbReference type="Pfam" id="PF03647">
    <property type="entry name" value="Tmemb_14"/>
    <property type="match status" value="1"/>
</dbReference>
<evidence type="ECO:0000313" key="7">
    <source>
        <dbReference type="EMBL" id="TCD69132.1"/>
    </source>
</evidence>
<evidence type="ECO:0000256" key="6">
    <source>
        <dbReference type="SAM" id="Phobius"/>
    </source>
</evidence>
<comment type="similarity">
    <text evidence="2">Belongs to the TMEM14 family.</text>
</comment>
<keyword evidence="3 6" id="KW-0812">Transmembrane</keyword>
<evidence type="ECO:0000256" key="4">
    <source>
        <dbReference type="ARBA" id="ARBA00022989"/>
    </source>
</evidence>
<dbReference type="InterPro" id="IPR005349">
    <property type="entry name" value="TMEM14"/>
</dbReference>
<keyword evidence="8" id="KW-1185">Reference proteome</keyword>
<accession>A0A4R0RPN2</accession>
<dbReference type="Proteomes" id="UP000292702">
    <property type="component" value="Unassembled WGS sequence"/>
</dbReference>
<comment type="caution">
    <text evidence="7">The sequence shown here is derived from an EMBL/GenBank/DDBJ whole genome shotgun (WGS) entry which is preliminary data.</text>
</comment>
<evidence type="ECO:0000256" key="2">
    <source>
        <dbReference type="ARBA" id="ARBA00007590"/>
    </source>
</evidence>
<feature type="transmembrane region" description="Helical" evidence="6">
    <location>
        <begin position="20"/>
        <end position="40"/>
    </location>
</feature>
<name>A0A4R0RPN2_9APHY</name>